<evidence type="ECO:0000313" key="2">
    <source>
        <dbReference type="EMBL" id="CAG8806822.1"/>
    </source>
</evidence>
<dbReference type="Proteomes" id="UP000789759">
    <property type="component" value="Unassembled WGS sequence"/>
</dbReference>
<comment type="caution">
    <text evidence="2">The sequence shown here is derived from an EMBL/GenBank/DDBJ whole genome shotgun (WGS) entry which is preliminary data.</text>
</comment>
<feature type="non-terminal residue" evidence="2">
    <location>
        <position position="1"/>
    </location>
</feature>
<organism evidence="2 3">
    <name type="scientific">Cetraspora pellucida</name>
    <dbReference type="NCBI Taxonomy" id="1433469"/>
    <lineage>
        <taxon>Eukaryota</taxon>
        <taxon>Fungi</taxon>
        <taxon>Fungi incertae sedis</taxon>
        <taxon>Mucoromycota</taxon>
        <taxon>Glomeromycotina</taxon>
        <taxon>Glomeromycetes</taxon>
        <taxon>Diversisporales</taxon>
        <taxon>Gigasporaceae</taxon>
        <taxon>Cetraspora</taxon>
    </lineage>
</organism>
<keyword evidence="3" id="KW-1185">Reference proteome</keyword>
<dbReference type="GO" id="GO:0003676">
    <property type="term" value="F:nucleic acid binding"/>
    <property type="evidence" value="ECO:0007669"/>
    <property type="project" value="InterPro"/>
</dbReference>
<dbReference type="OrthoDB" id="2432770at2759"/>
<reference evidence="2" key="1">
    <citation type="submission" date="2021-06" db="EMBL/GenBank/DDBJ databases">
        <authorList>
            <person name="Kallberg Y."/>
            <person name="Tangrot J."/>
            <person name="Rosling A."/>
        </authorList>
    </citation>
    <scope>NUCLEOTIDE SEQUENCE</scope>
    <source>
        <strain evidence="2">FL966</strain>
    </source>
</reference>
<dbReference type="Pfam" id="PF03184">
    <property type="entry name" value="DDE_1"/>
    <property type="match status" value="1"/>
</dbReference>
<accession>A0A9N9PBH8</accession>
<gene>
    <name evidence="2" type="ORF">CPELLU_LOCUS18238</name>
</gene>
<protein>
    <submittedName>
        <fullName evidence="2">3893_t:CDS:1</fullName>
    </submittedName>
</protein>
<evidence type="ECO:0000259" key="1">
    <source>
        <dbReference type="Pfam" id="PF03184"/>
    </source>
</evidence>
<feature type="domain" description="DDE-1" evidence="1">
    <location>
        <begin position="2"/>
        <end position="80"/>
    </location>
</feature>
<proteinExistence type="predicted"/>
<dbReference type="AlphaFoldDB" id="A0A9N9PBH8"/>
<name>A0A9N9PBH8_9GLOM</name>
<dbReference type="EMBL" id="CAJVQA010035198">
    <property type="protein sequence ID" value="CAG8806822.1"/>
    <property type="molecule type" value="Genomic_DNA"/>
</dbReference>
<evidence type="ECO:0000313" key="3">
    <source>
        <dbReference type="Proteomes" id="UP000789759"/>
    </source>
</evidence>
<sequence length="80" mass="9333">TKKKKILLLIDGASSHSNNEYTHIKLYILPPHTSPYLQPCDARIIYSFKSYYQKLYLQNIVDAINAEEEIPRLNILEAIR</sequence>
<dbReference type="InterPro" id="IPR004875">
    <property type="entry name" value="DDE_SF_endonuclease_dom"/>
</dbReference>